<evidence type="ECO:0000313" key="1">
    <source>
        <dbReference type="EMBL" id="KRX49634.1"/>
    </source>
</evidence>
<keyword evidence="2" id="KW-1185">Reference proteome</keyword>
<protein>
    <submittedName>
        <fullName evidence="1">Uncharacterized protein</fullName>
    </submittedName>
</protein>
<gene>
    <name evidence="1" type="ORF">T05_9166</name>
</gene>
<sequence>MRNAFRCSNCHSWWLDGDLEAFFAKDGLVRMSRRCVHAVAQANRLTMYFRRIKIDLCNLNEAAEVMHMMKNDVRVVWVLFAK</sequence>
<reference evidence="1 2" key="1">
    <citation type="submission" date="2015-01" db="EMBL/GenBank/DDBJ databases">
        <title>Evolution of Trichinella species and genotypes.</title>
        <authorList>
            <person name="Korhonen P.K."/>
            <person name="Edoardo P."/>
            <person name="Giuseppe L.R."/>
            <person name="Gasser R.B."/>
        </authorList>
    </citation>
    <scope>NUCLEOTIDE SEQUENCE [LARGE SCALE GENOMIC DNA]</scope>
    <source>
        <strain evidence="1">ISS417</strain>
    </source>
</reference>
<accession>A0A0V0UEN0</accession>
<organism evidence="1 2">
    <name type="scientific">Trichinella murrelli</name>
    <dbReference type="NCBI Taxonomy" id="144512"/>
    <lineage>
        <taxon>Eukaryota</taxon>
        <taxon>Metazoa</taxon>
        <taxon>Ecdysozoa</taxon>
        <taxon>Nematoda</taxon>
        <taxon>Enoplea</taxon>
        <taxon>Dorylaimia</taxon>
        <taxon>Trichinellida</taxon>
        <taxon>Trichinellidae</taxon>
        <taxon>Trichinella</taxon>
    </lineage>
</organism>
<dbReference type="Proteomes" id="UP000055048">
    <property type="component" value="Unassembled WGS sequence"/>
</dbReference>
<dbReference type="EMBL" id="JYDJ01000014">
    <property type="protein sequence ID" value="KRX49634.1"/>
    <property type="molecule type" value="Genomic_DNA"/>
</dbReference>
<name>A0A0V0UEN0_9BILA</name>
<proteinExistence type="predicted"/>
<dbReference type="AlphaFoldDB" id="A0A0V0UEN0"/>
<comment type="caution">
    <text evidence="1">The sequence shown here is derived from an EMBL/GenBank/DDBJ whole genome shotgun (WGS) entry which is preliminary data.</text>
</comment>
<dbReference type="OrthoDB" id="10496856at2759"/>
<evidence type="ECO:0000313" key="2">
    <source>
        <dbReference type="Proteomes" id="UP000055048"/>
    </source>
</evidence>